<dbReference type="Proteomes" id="UP000464787">
    <property type="component" value="Chromosome"/>
</dbReference>
<dbReference type="RefSeq" id="WP_160551240.1">
    <property type="nucleotide sequence ID" value="NZ_CP047650.1"/>
</dbReference>
<accession>A0A857J3U2</accession>
<dbReference type="Gene3D" id="2.40.100.20">
    <property type="match status" value="1"/>
</dbReference>
<feature type="domain" description="Cyclophilin-like" evidence="1">
    <location>
        <begin position="5"/>
        <end position="114"/>
    </location>
</feature>
<dbReference type="SUPFAM" id="SSF50891">
    <property type="entry name" value="Cyclophilin-like"/>
    <property type="match status" value="1"/>
</dbReference>
<gene>
    <name evidence="2" type="ORF">GT347_06790</name>
</gene>
<evidence type="ECO:0000259" key="1">
    <source>
        <dbReference type="Pfam" id="PF18050"/>
    </source>
</evidence>
<dbReference type="InterPro" id="IPR041183">
    <property type="entry name" value="Cyclophilin-like"/>
</dbReference>
<protein>
    <recommendedName>
        <fullName evidence="1">Cyclophilin-like domain-containing protein</fullName>
    </recommendedName>
</protein>
<dbReference type="AlphaFoldDB" id="A0A857J3U2"/>
<evidence type="ECO:0000313" key="2">
    <source>
        <dbReference type="EMBL" id="QHI97722.1"/>
    </source>
</evidence>
<proteinExistence type="predicted"/>
<keyword evidence="3" id="KW-1185">Reference proteome</keyword>
<organism evidence="2 3">
    <name type="scientific">Xylophilus rhododendri</name>
    <dbReference type="NCBI Taxonomy" id="2697032"/>
    <lineage>
        <taxon>Bacteria</taxon>
        <taxon>Pseudomonadati</taxon>
        <taxon>Pseudomonadota</taxon>
        <taxon>Betaproteobacteria</taxon>
        <taxon>Burkholderiales</taxon>
        <taxon>Xylophilus</taxon>
    </lineage>
</organism>
<dbReference type="KEGG" id="xyk:GT347_06790"/>
<reference evidence="2 3" key="1">
    <citation type="submission" date="2020-01" db="EMBL/GenBank/DDBJ databases">
        <title>Genome sequencing of strain KACC 21265.</title>
        <authorList>
            <person name="Heo J."/>
            <person name="Kim S.-J."/>
            <person name="Kim J.-S."/>
            <person name="Hong S.-B."/>
            <person name="Kwon S.-W."/>
        </authorList>
    </citation>
    <scope>NUCLEOTIDE SEQUENCE [LARGE SCALE GENOMIC DNA]</scope>
    <source>
        <strain evidence="2 3">KACC 21265</strain>
    </source>
</reference>
<sequence>MKIHLKFDGQVVTATLADTAAALAFIAMLPVRITLHELFGREKFGALPRPVGPAPLRSQACTAGDLICWSAGPDLAVLYGQEAYPLSGGFHLLGRIDEGAQAFAVPGPLDVSIELADRRGSERTRSHTALAG</sequence>
<evidence type="ECO:0000313" key="3">
    <source>
        <dbReference type="Proteomes" id="UP000464787"/>
    </source>
</evidence>
<name>A0A857J3U2_9BURK</name>
<dbReference type="Pfam" id="PF18050">
    <property type="entry name" value="Cyclophil_like2"/>
    <property type="match status" value="1"/>
</dbReference>
<dbReference type="InterPro" id="IPR029000">
    <property type="entry name" value="Cyclophilin-like_dom_sf"/>
</dbReference>
<dbReference type="EMBL" id="CP047650">
    <property type="protein sequence ID" value="QHI97722.1"/>
    <property type="molecule type" value="Genomic_DNA"/>
</dbReference>